<name>A0A3L7DRT6_9GAMM</name>
<evidence type="ECO:0000259" key="1">
    <source>
        <dbReference type="Pfam" id="PF00534"/>
    </source>
</evidence>
<evidence type="ECO:0000259" key="2">
    <source>
        <dbReference type="Pfam" id="PF13439"/>
    </source>
</evidence>
<dbReference type="Pfam" id="PF13439">
    <property type="entry name" value="Glyco_transf_4"/>
    <property type="match status" value="1"/>
</dbReference>
<proteinExistence type="predicted"/>
<protein>
    <submittedName>
        <fullName evidence="3">Glycosyltransferase</fullName>
    </submittedName>
</protein>
<dbReference type="GO" id="GO:1901135">
    <property type="term" value="P:carbohydrate derivative metabolic process"/>
    <property type="evidence" value="ECO:0007669"/>
    <property type="project" value="UniProtKB-ARBA"/>
</dbReference>
<dbReference type="InterPro" id="IPR001296">
    <property type="entry name" value="Glyco_trans_1"/>
</dbReference>
<feature type="domain" description="Glycosyl transferase family 1" evidence="1">
    <location>
        <begin position="172"/>
        <end position="341"/>
    </location>
</feature>
<dbReference type="EMBL" id="QRAN01000029">
    <property type="protein sequence ID" value="RLQ20367.1"/>
    <property type="molecule type" value="Genomic_DNA"/>
</dbReference>
<feature type="domain" description="Glycosyltransferase subfamily 4-like N-terminal" evidence="2">
    <location>
        <begin position="15"/>
        <end position="166"/>
    </location>
</feature>
<keyword evidence="4" id="KW-1185">Reference proteome</keyword>
<evidence type="ECO:0000313" key="4">
    <source>
        <dbReference type="Proteomes" id="UP000265509"/>
    </source>
</evidence>
<sequence>MKKVICYLATSAGDWGGASRYLFDTLKLLDRTKYEPIILFPASGPIFPQLDQMKIPYRVWGTHEPNGVLSIAKYGAGVFSTMKFFIQHRVDIVHINHTGYWRPAEILAAKLLRIPIITHLHVCCLNPPPFIKYCSLALANSHYTATHSETMGVPIKVAYCPVDPQRYERASNIRPSLQIEDSDIVIAFLGQIREIKGIDLFIELTQRISEPHIKFLIAGACRDKSKFRGSYSAEDLEEKIGADPRVRYLGHRNDVENIYHAADIIVMPSRWEEPFGLINIEAGASRRPIISTRSGGIPEIVRDGENGFLIEKDDIDMLLDRTITLINNPGLRRSMGNRGREIIEADFVEKPVRVIEEYYDELAL</sequence>
<gene>
    <name evidence="3" type="ORF">DWB85_17880</name>
</gene>
<dbReference type="Proteomes" id="UP000265509">
    <property type="component" value="Unassembled WGS sequence"/>
</dbReference>
<dbReference type="AlphaFoldDB" id="A0A3L7DRT6"/>
<dbReference type="InterPro" id="IPR028098">
    <property type="entry name" value="Glyco_trans_4-like_N"/>
</dbReference>
<reference evidence="3 4" key="1">
    <citation type="submission" date="2018-07" db="EMBL/GenBank/DDBJ databases">
        <title>Halioglobus sp. genome submission.</title>
        <authorList>
            <person name="Ye M.-Q."/>
            <person name="Du Z.-J."/>
        </authorList>
    </citation>
    <scope>NUCLEOTIDE SEQUENCE [LARGE SCALE GENOMIC DNA]</scope>
    <source>
        <strain evidence="3 4">U0301</strain>
    </source>
</reference>
<evidence type="ECO:0000313" key="3">
    <source>
        <dbReference type="EMBL" id="RLQ20367.1"/>
    </source>
</evidence>
<dbReference type="PANTHER" id="PTHR12526">
    <property type="entry name" value="GLYCOSYLTRANSFERASE"/>
    <property type="match status" value="1"/>
</dbReference>
<organism evidence="3 4">
    <name type="scientific">Seongchinamella sediminis</name>
    <dbReference type="NCBI Taxonomy" id="2283635"/>
    <lineage>
        <taxon>Bacteria</taxon>
        <taxon>Pseudomonadati</taxon>
        <taxon>Pseudomonadota</taxon>
        <taxon>Gammaproteobacteria</taxon>
        <taxon>Cellvibrionales</taxon>
        <taxon>Halieaceae</taxon>
        <taxon>Seongchinamella</taxon>
    </lineage>
</organism>
<keyword evidence="3" id="KW-0808">Transferase</keyword>
<dbReference type="Pfam" id="PF00534">
    <property type="entry name" value="Glycos_transf_1"/>
    <property type="match status" value="1"/>
</dbReference>
<comment type="caution">
    <text evidence="3">The sequence shown here is derived from an EMBL/GenBank/DDBJ whole genome shotgun (WGS) entry which is preliminary data.</text>
</comment>
<dbReference type="CDD" id="cd03801">
    <property type="entry name" value="GT4_PimA-like"/>
    <property type="match status" value="1"/>
</dbReference>
<dbReference type="SUPFAM" id="SSF53756">
    <property type="entry name" value="UDP-Glycosyltransferase/glycogen phosphorylase"/>
    <property type="match status" value="1"/>
</dbReference>
<accession>A0A3L7DRT6</accession>
<dbReference type="Gene3D" id="3.40.50.2000">
    <property type="entry name" value="Glycogen Phosphorylase B"/>
    <property type="match status" value="2"/>
</dbReference>
<dbReference type="GO" id="GO:0016757">
    <property type="term" value="F:glycosyltransferase activity"/>
    <property type="evidence" value="ECO:0007669"/>
    <property type="project" value="InterPro"/>
</dbReference>
<dbReference type="OrthoDB" id="9775208at2"/>